<dbReference type="GO" id="GO:0006508">
    <property type="term" value="P:proteolysis"/>
    <property type="evidence" value="ECO:0007669"/>
    <property type="project" value="UniProtKB-KW"/>
</dbReference>
<keyword evidence="10" id="KW-1185">Reference proteome</keyword>
<keyword evidence="5 7" id="KW-1133">Transmembrane helix</keyword>
<dbReference type="InterPro" id="IPR022764">
    <property type="entry name" value="Peptidase_S54_rhomboid_dom"/>
</dbReference>
<evidence type="ECO:0000256" key="1">
    <source>
        <dbReference type="ARBA" id="ARBA00004141"/>
    </source>
</evidence>
<evidence type="ECO:0000256" key="2">
    <source>
        <dbReference type="ARBA" id="ARBA00009045"/>
    </source>
</evidence>
<evidence type="ECO:0000259" key="8">
    <source>
        <dbReference type="Pfam" id="PF01694"/>
    </source>
</evidence>
<reference evidence="9 10" key="1">
    <citation type="submission" date="2019-05" db="EMBL/GenBank/DDBJ databases">
        <title>Nakamurella sp. N5BH11, whole genome shotgun sequence.</title>
        <authorList>
            <person name="Tuo L."/>
        </authorList>
    </citation>
    <scope>NUCLEOTIDE SEQUENCE [LARGE SCALE GENOMIC DNA]</scope>
    <source>
        <strain evidence="9 10">N5BH11</strain>
    </source>
</reference>
<dbReference type="InterPro" id="IPR035952">
    <property type="entry name" value="Rhomboid-like_sf"/>
</dbReference>
<dbReference type="SUPFAM" id="SSF144091">
    <property type="entry name" value="Rhomboid-like"/>
    <property type="match status" value="1"/>
</dbReference>
<evidence type="ECO:0000313" key="9">
    <source>
        <dbReference type="EMBL" id="TKV56945.1"/>
    </source>
</evidence>
<dbReference type="Proteomes" id="UP000306985">
    <property type="component" value="Unassembled WGS sequence"/>
</dbReference>
<name>A0A4V6CVC7_9ACTN</name>
<keyword evidence="3 7" id="KW-0812">Transmembrane</keyword>
<dbReference type="GO" id="GO:0004252">
    <property type="term" value="F:serine-type endopeptidase activity"/>
    <property type="evidence" value="ECO:0007669"/>
    <property type="project" value="InterPro"/>
</dbReference>
<evidence type="ECO:0000256" key="4">
    <source>
        <dbReference type="ARBA" id="ARBA00022801"/>
    </source>
</evidence>
<feature type="transmembrane region" description="Helical" evidence="7">
    <location>
        <begin position="198"/>
        <end position="217"/>
    </location>
</feature>
<evidence type="ECO:0000256" key="3">
    <source>
        <dbReference type="ARBA" id="ARBA00022692"/>
    </source>
</evidence>
<comment type="subcellular location">
    <subcellularLocation>
        <location evidence="1">Membrane</location>
        <topology evidence="1">Multi-pass membrane protein</topology>
    </subcellularLocation>
</comment>
<dbReference type="Pfam" id="PF01694">
    <property type="entry name" value="Rhomboid"/>
    <property type="match status" value="1"/>
</dbReference>
<dbReference type="InterPro" id="IPR050925">
    <property type="entry name" value="Rhomboid_protease_S54"/>
</dbReference>
<dbReference type="GO" id="GO:0016020">
    <property type="term" value="C:membrane"/>
    <property type="evidence" value="ECO:0007669"/>
    <property type="project" value="UniProtKB-SubCell"/>
</dbReference>
<feature type="transmembrane region" description="Helical" evidence="7">
    <location>
        <begin position="174"/>
        <end position="192"/>
    </location>
</feature>
<protein>
    <submittedName>
        <fullName evidence="9">Rhomboid family intramembrane serine protease</fullName>
    </submittedName>
</protein>
<dbReference type="SMART" id="SM01160">
    <property type="entry name" value="DUF1751"/>
    <property type="match status" value="1"/>
</dbReference>
<evidence type="ECO:0000313" key="10">
    <source>
        <dbReference type="Proteomes" id="UP000306985"/>
    </source>
</evidence>
<evidence type="ECO:0000256" key="7">
    <source>
        <dbReference type="SAM" id="Phobius"/>
    </source>
</evidence>
<dbReference type="EMBL" id="SZZH01000006">
    <property type="protein sequence ID" value="TKV56945.1"/>
    <property type="molecule type" value="Genomic_DNA"/>
</dbReference>
<feature type="transmembrane region" description="Helical" evidence="7">
    <location>
        <begin position="273"/>
        <end position="292"/>
    </location>
</feature>
<feature type="transmembrane region" description="Helical" evidence="7">
    <location>
        <begin position="224"/>
        <end position="242"/>
    </location>
</feature>
<dbReference type="Gene3D" id="1.20.1540.10">
    <property type="entry name" value="Rhomboid-like"/>
    <property type="match status" value="1"/>
</dbReference>
<dbReference type="PANTHER" id="PTHR43731:SF14">
    <property type="entry name" value="PRESENILIN-ASSOCIATED RHOMBOID-LIKE PROTEIN, MITOCHONDRIAL"/>
    <property type="match status" value="1"/>
</dbReference>
<keyword evidence="9" id="KW-0645">Protease</keyword>
<feature type="transmembrane region" description="Helical" evidence="7">
    <location>
        <begin position="88"/>
        <end position="106"/>
    </location>
</feature>
<organism evidence="9 10">
    <name type="scientific">Nakamurella flava</name>
    <dbReference type="NCBI Taxonomy" id="2576308"/>
    <lineage>
        <taxon>Bacteria</taxon>
        <taxon>Bacillati</taxon>
        <taxon>Actinomycetota</taxon>
        <taxon>Actinomycetes</taxon>
        <taxon>Nakamurellales</taxon>
        <taxon>Nakamurellaceae</taxon>
        <taxon>Nakamurella</taxon>
    </lineage>
</organism>
<gene>
    <name evidence="9" type="ORF">FDO65_19125</name>
</gene>
<feature type="transmembrane region" description="Helical" evidence="7">
    <location>
        <begin position="142"/>
        <end position="162"/>
    </location>
</feature>
<dbReference type="OrthoDB" id="9807874at2"/>
<comment type="similarity">
    <text evidence="2">Belongs to the peptidase S54 family.</text>
</comment>
<keyword evidence="4" id="KW-0378">Hydrolase</keyword>
<evidence type="ECO:0000256" key="6">
    <source>
        <dbReference type="ARBA" id="ARBA00023136"/>
    </source>
</evidence>
<evidence type="ECO:0000256" key="5">
    <source>
        <dbReference type="ARBA" id="ARBA00022989"/>
    </source>
</evidence>
<accession>A0A4V6CVC7</accession>
<dbReference type="PANTHER" id="PTHR43731">
    <property type="entry name" value="RHOMBOID PROTEASE"/>
    <property type="match status" value="1"/>
</dbReference>
<comment type="caution">
    <text evidence="9">The sequence shown here is derived from an EMBL/GenBank/DDBJ whole genome shotgun (WGS) entry which is preliminary data.</text>
</comment>
<proteinExistence type="inferred from homology"/>
<dbReference type="AlphaFoldDB" id="A0A4V6CVC7"/>
<feature type="domain" description="Peptidase S54 rhomboid" evidence="8">
    <location>
        <begin position="133"/>
        <end position="264"/>
    </location>
</feature>
<sequence>MGPSSDPGAGPSGAGAGSPGGTCLWHPDRGTALSCTRCGRPACPECLRPASVGFHCRQCVADFMAATAGSRGIAPRTVAGARLIDRPLVTPVLIALNVVAFLLTAFQSGSATDLSGSQLFVDGALIPAEVASGEYYRLLTAGFLHGSLIHIAANMISLFFLGGPLERILGRGRFLTHYLVSLFGASVSVMLFSEPVSVTIGASGAIYGLLGALVVAFKRMRADLRQLIVVVALNVWITFQFPGISWQGHLGGLVVGAAIGAAMVYPPSRTRNAWQWGAVAAMVVALTVTLVLRDQAIGPWICETSPDRISCIPEYFIRPPR</sequence>
<keyword evidence="6 7" id="KW-0472">Membrane</keyword>